<reference evidence="1" key="1">
    <citation type="submission" date="2020-08" db="EMBL/GenBank/DDBJ databases">
        <title>Multicomponent nature underlies the extraordinary mechanical properties of spider dragline silk.</title>
        <authorList>
            <person name="Kono N."/>
            <person name="Nakamura H."/>
            <person name="Mori M."/>
            <person name="Yoshida Y."/>
            <person name="Ohtoshi R."/>
            <person name="Malay A.D."/>
            <person name="Moran D.A.P."/>
            <person name="Tomita M."/>
            <person name="Numata K."/>
            <person name="Arakawa K."/>
        </authorList>
    </citation>
    <scope>NUCLEOTIDE SEQUENCE</scope>
</reference>
<keyword evidence="3" id="KW-1185">Reference proteome</keyword>
<name>A0A8X6PYK4_NEPPI</name>
<dbReference type="EMBL" id="BMAW01121147">
    <property type="protein sequence ID" value="GFT92796.1"/>
    <property type="molecule type" value="Genomic_DNA"/>
</dbReference>
<sequence>MKDTKNRSIFRYLHKNGRAAQPSRVPSNRIRDSRLCSLITTDKAELPVQVFLSKYSLVFQHVTERCHVTKSPHLVRSCGGCFSFRARLKLIHCIPSRVSFSLSSSQ</sequence>
<gene>
    <name evidence="1" type="ORF">NPIL_367821</name>
    <name evidence="2" type="ORF">NPIL_696521</name>
</gene>
<evidence type="ECO:0000313" key="2">
    <source>
        <dbReference type="EMBL" id="GFU42695.1"/>
    </source>
</evidence>
<evidence type="ECO:0000313" key="1">
    <source>
        <dbReference type="EMBL" id="GFT92796.1"/>
    </source>
</evidence>
<dbReference type="EMBL" id="BMAW01085386">
    <property type="protein sequence ID" value="GFU42695.1"/>
    <property type="molecule type" value="Genomic_DNA"/>
</dbReference>
<comment type="caution">
    <text evidence="1">The sequence shown here is derived from an EMBL/GenBank/DDBJ whole genome shotgun (WGS) entry which is preliminary data.</text>
</comment>
<accession>A0A8X6PYK4</accession>
<proteinExistence type="predicted"/>
<dbReference type="Proteomes" id="UP000887013">
    <property type="component" value="Unassembled WGS sequence"/>
</dbReference>
<organism evidence="1 3">
    <name type="scientific">Nephila pilipes</name>
    <name type="common">Giant wood spider</name>
    <name type="synonym">Nephila maculata</name>
    <dbReference type="NCBI Taxonomy" id="299642"/>
    <lineage>
        <taxon>Eukaryota</taxon>
        <taxon>Metazoa</taxon>
        <taxon>Ecdysozoa</taxon>
        <taxon>Arthropoda</taxon>
        <taxon>Chelicerata</taxon>
        <taxon>Arachnida</taxon>
        <taxon>Araneae</taxon>
        <taxon>Araneomorphae</taxon>
        <taxon>Entelegynae</taxon>
        <taxon>Araneoidea</taxon>
        <taxon>Nephilidae</taxon>
        <taxon>Nephila</taxon>
    </lineage>
</organism>
<evidence type="ECO:0000313" key="3">
    <source>
        <dbReference type="Proteomes" id="UP000887013"/>
    </source>
</evidence>
<dbReference type="AlphaFoldDB" id="A0A8X6PYK4"/>
<protein>
    <submittedName>
        <fullName evidence="1">Uncharacterized protein</fullName>
    </submittedName>
</protein>